<dbReference type="Proteomes" id="UP000831068">
    <property type="component" value="Plasmid unnamed1"/>
</dbReference>
<organism evidence="3 4">
    <name type="scientific">Chryseobacterium oryzae</name>
    <dbReference type="NCBI Taxonomy" id="2929799"/>
    <lineage>
        <taxon>Bacteria</taxon>
        <taxon>Pseudomonadati</taxon>
        <taxon>Bacteroidota</taxon>
        <taxon>Flavobacteriia</taxon>
        <taxon>Flavobacteriales</taxon>
        <taxon>Weeksellaceae</taxon>
        <taxon>Chryseobacterium group</taxon>
        <taxon>Chryseobacterium</taxon>
    </lineage>
</organism>
<feature type="transmembrane region" description="Helical" evidence="1">
    <location>
        <begin position="35"/>
        <end position="55"/>
    </location>
</feature>
<evidence type="ECO:0000256" key="1">
    <source>
        <dbReference type="SAM" id="Phobius"/>
    </source>
</evidence>
<sequence>MSDEVRHINKLAVSVENRHKREATELNLTIMKRPILIALTLATTFFLGFAFKSVTTKNNDNKMKRVTGIGGVFFKCKDPKAITEWYQKHLGLDTNPYGATFEWYEKPDSTTKAQTQWTPFKQDSKYFDKDFMINYRVENLEALVEELKKEGVTIVDKMETYDYGKFIHILDGEGNKIQLWEAID</sequence>
<dbReference type="RefSeq" id="WP_243577773.1">
    <property type="nucleotide sequence ID" value="NZ_CP094530.1"/>
</dbReference>
<dbReference type="SUPFAM" id="SSF54593">
    <property type="entry name" value="Glyoxalase/Bleomycin resistance protein/Dihydroxybiphenyl dioxygenase"/>
    <property type="match status" value="1"/>
</dbReference>
<geneLocation type="plasmid" evidence="3 4">
    <name>unnamed1</name>
</geneLocation>
<dbReference type="Gene3D" id="3.10.180.10">
    <property type="entry name" value="2,3-Dihydroxybiphenyl 1,2-Dioxygenase, domain 1"/>
    <property type="match status" value="1"/>
</dbReference>
<dbReference type="InterPro" id="IPR037523">
    <property type="entry name" value="VOC_core"/>
</dbReference>
<protein>
    <submittedName>
        <fullName evidence="3">VOC family protein</fullName>
    </submittedName>
</protein>
<keyword evidence="1" id="KW-0472">Membrane</keyword>
<dbReference type="InterPro" id="IPR029068">
    <property type="entry name" value="Glyas_Bleomycin-R_OHBP_Dase"/>
</dbReference>
<keyword evidence="1" id="KW-1133">Transmembrane helix</keyword>
<keyword evidence="1" id="KW-0812">Transmembrane</keyword>
<dbReference type="Pfam" id="PF00903">
    <property type="entry name" value="Glyoxalase"/>
    <property type="match status" value="1"/>
</dbReference>
<keyword evidence="3" id="KW-0614">Plasmid</keyword>
<name>A0ABY4BN04_9FLAO</name>
<evidence type="ECO:0000313" key="3">
    <source>
        <dbReference type="EMBL" id="UOE39632.1"/>
    </source>
</evidence>
<gene>
    <name evidence="3" type="ORF">MTP08_14410</name>
</gene>
<dbReference type="EMBL" id="CP094530">
    <property type="protein sequence ID" value="UOE39632.1"/>
    <property type="molecule type" value="Genomic_DNA"/>
</dbReference>
<evidence type="ECO:0000313" key="4">
    <source>
        <dbReference type="Proteomes" id="UP000831068"/>
    </source>
</evidence>
<accession>A0ABY4BN04</accession>
<proteinExistence type="predicted"/>
<reference evidence="3 4" key="1">
    <citation type="submission" date="2022-03" db="EMBL/GenBank/DDBJ databases">
        <title>Chryseobacterium sp. isolated from the Andong Sikhe.</title>
        <authorList>
            <person name="Won M."/>
            <person name="Kim S.-J."/>
            <person name="Kwon S.-W."/>
        </authorList>
    </citation>
    <scope>NUCLEOTIDE SEQUENCE [LARGE SCALE GENOMIC DNA]</scope>
    <source>
        <strain evidence="3 4">ADR-1</strain>
        <plasmid evidence="3 4">unnamed1</plasmid>
    </source>
</reference>
<evidence type="ECO:0000259" key="2">
    <source>
        <dbReference type="PROSITE" id="PS51819"/>
    </source>
</evidence>
<feature type="domain" description="VOC" evidence="2">
    <location>
        <begin position="68"/>
        <end position="182"/>
    </location>
</feature>
<dbReference type="PROSITE" id="PS51819">
    <property type="entry name" value="VOC"/>
    <property type="match status" value="1"/>
</dbReference>
<dbReference type="InterPro" id="IPR004360">
    <property type="entry name" value="Glyas_Fos-R_dOase_dom"/>
</dbReference>
<keyword evidence="4" id="KW-1185">Reference proteome</keyword>